<evidence type="ECO:0000313" key="12">
    <source>
        <dbReference type="EMBL" id="SMC21499.1"/>
    </source>
</evidence>
<evidence type="ECO:0000256" key="1">
    <source>
        <dbReference type="ARBA" id="ARBA00004994"/>
    </source>
</evidence>
<evidence type="ECO:0000259" key="10">
    <source>
        <dbReference type="Pfam" id="PF02558"/>
    </source>
</evidence>
<gene>
    <name evidence="12" type="ORF">SAMN02746041_01191</name>
</gene>
<feature type="domain" description="Ketopantoate reductase C-terminal" evidence="11">
    <location>
        <begin position="184"/>
        <end position="307"/>
    </location>
</feature>
<dbReference type="EC" id="1.1.1.169" evidence="3 9"/>
<dbReference type="Gene3D" id="3.40.50.720">
    <property type="entry name" value="NAD(P)-binding Rossmann-like Domain"/>
    <property type="match status" value="1"/>
</dbReference>
<comment type="similarity">
    <text evidence="2 9">Belongs to the ketopantoate reductase family.</text>
</comment>
<keyword evidence="5 9" id="KW-0521">NADP</keyword>
<proteinExistence type="inferred from homology"/>
<reference evidence="12 13" key="1">
    <citation type="submission" date="2017-04" db="EMBL/GenBank/DDBJ databases">
        <authorList>
            <person name="Afonso C.L."/>
            <person name="Miller P.J."/>
            <person name="Scott M.A."/>
            <person name="Spackman E."/>
            <person name="Goraichik I."/>
            <person name="Dimitrov K.M."/>
            <person name="Suarez D.L."/>
            <person name="Swayne D.E."/>
        </authorList>
    </citation>
    <scope>NUCLEOTIDE SEQUENCE [LARGE SCALE GENOMIC DNA]</scope>
    <source>
        <strain evidence="12 13">DSM 13146</strain>
    </source>
</reference>
<evidence type="ECO:0000313" key="13">
    <source>
        <dbReference type="Proteomes" id="UP000192783"/>
    </source>
</evidence>
<evidence type="ECO:0000256" key="8">
    <source>
        <dbReference type="ARBA" id="ARBA00048793"/>
    </source>
</evidence>
<evidence type="ECO:0000259" key="11">
    <source>
        <dbReference type="Pfam" id="PF08546"/>
    </source>
</evidence>
<dbReference type="EMBL" id="FWXF01000005">
    <property type="protein sequence ID" value="SMC21499.1"/>
    <property type="molecule type" value="Genomic_DNA"/>
</dbReference>
<dbReference type="AlphaFoldDB" id="A0A1W1XCA6"/>
<keyword evidence="9" id="KW-0566">Pantothenate biosynthesis</keyword>
<evidence type="ECO:0000256" key="3">
    <source>
        <dbReference type="ARBA" id="ARBA00013014"/>
    </source>
</evidence>
<dbReference type="NCBIfam" id="TIGR00745">
    <property type="entry name" value="apbA_panE"/>
    <property type="match status" value="1"/>
</dbReference>
<dbReference type="FunFam" id="1.10.1040.10:FF:000017">
    <property type="entry name" value="2-dehydropantoate 2-reductase"/>
    <property type="match status" value="1"/>
</dbReference>
<dbReference type="InterPro" id="IPR013332">
    <property type="entry name" value="KPR_N"/>
</dbReference>
<dbReference type="Pfam" id="PF02558">
    <property type="entry name" value="ApbA"/>
    <property type="match status" value="1"/>
</dbReference>
<dbReference type="SUPFAM" id="SSF48179">
    <property type="entry name" value="6-phosphogluconate dehydrogenase C-terminal domain-like"/>
    <property type="match status" value="1"/>
</dbReference>
<dbReference type="GO" id="GO:0005737">
    <property type="term" value="C:cytoplasm"/>
    <property type="evidence" value="ECO:0007669"/>
    <property type="project" value="TreeGrafter"/>
</dbReference>
<evidence type="ECO:0000256" key="5">
    <source>
        <dbReference type="ARBA" id="ARBA00022857"/>
    </source>
</evidence>
<dbReference type="InterPro" id="IPR013752">
    <property type="entry name" value="KPA_reductase"/>
</dbReference>
<dbReference type="InterPro" id="IPR008927">
    <property type="entry name" value="6-PGluconate_DH-like_C_sf"/>
</dbReference>
<dbReference type="Gene3D" id="1.10.1040.10">
    <property type="entry name" value="N-(1-d-carboxylethyl)-l-norvaline Dehydrogenase, domain 2"/>
    <property type="match status" value="1"/>
</dbReference>
<protein>
    <recommendedName>
        <fullName evidence="4 9">2-dehydropantoate 2-reductase</fullName>
        <ecNumber evidence="3 9">1.1.1.169</ecNumber>
    </recommendedName>
    <alternativeName>
        <fullName evidence="7 9">Ketopantoate reductase</fullName>
    </alternativeName>
</protein>
<dbReference type="Pfam" id="PF08546">
    <property type="entry name" value="ApbA_C"/>
    <property type="match status" value="1"/>
</dbReference>
<dbReference type="InterPro" id="IPR050838">
    <property type="entry name" value="Ketopantoate_reductase"/>
</dbReference>
<sequence>MEAPFRVLVVGAGAMGCLLGARFFQAGAQVLLLDVDQAHVAAICERGLELQELNGDRRKVYLRASCVREDPGGPADLVLVMLKSYATARALDLVFPDAMGPQTLFLSLQNGLGNGEILAELVGREKVLVGVTAQGATKEGPGRIRHGGEGPTFFGALSGRRPDTVQAVLALFQEAGLEATYREDIQVLIWEKLLVNVGINAVTALCGIPNGAIADLEPARSVCEAAVREAAAVAQAEGIPVSEDGVHKVLTVARATAANRSSMRQDVEAGRRTEIDAINGAVVRLAGQHGLAVPVNWALTQLVKVKEQSYGGKGVQA</sequence>
<dbReference type="OrthoDB" id="5333395at2"/>
<evidence type="ECO:0000256" key="7">
    <source>
        <dbReference type="ARBA" id="ARBA00032024"/>
    </source>
</evidence>
<evidence type="ECO:0000256" key="4">
    <source>
        <dbReference type="ARBA" id="ARBA00019465"/>
    </source>
</evidence>
<evidence type="ECO:0000256" key="2">
    <source>
        <dbReference type="ARBA" id="ARBA00007870"/>
    </source>
</evidence>
<dbReference type="InterPro" id="IPR036291">
    <property type="entry name" value="NAD(P)-bd_dom_sf"/>
</dbReference>
<dbReference type="PANTHER" id="PTHR43765">
    <property type="entry name" value="2-DEHYDROPANTOATE 2-REDUCTASE-RELATED"/>
    <property type="match status" value="1"/>
</dbReference>
<dbReference type="SUPFAM" id="SSF51735">
    <property type="entry name" value="NAD(P)-binding Rossmann-fold domains"/>
    <property type="match status" value="1"/>
</dbReference>
<dbReference type="RefSeq" id="WP_084056964.1">
    <property type="nucleotide sequence ID" value="NZ_FWXF01000005.1"/>
</dbReference>
<organism evidence="12 13">
    <name type="scientific">Desulfacinum hydrothermale DSM 13146</name>
    <dbReference type="NCBI Taxonomy" id="1121390"/>
    <lineage>
        <taxon>Bacteria</taxon>
        <taxon>Pseudomonadati</taxon>
        <taxon>Thermodesulfobacteriota</taxon>
        <taxon>Syntrophobacteria</taxon>
        <taxon>Syntrophobacterales</taxon>
        <taxon>Syntrophobacteraceae</taxon>
        <taxon>Desulfacinum</taxon>
    </lineage>
</organism>
<dbReference type="GO" id="GO:0050661">
    <property type="term" value="F:NADP binding"/>
    <property type="evidence" value="ECO:0007669"/>
    <property type="project" value="TreeGrafter"/>
</dbReference>
<dbReference type="Proteomes" id="UP000192783">
    <property type="component" value="Unassembled WGS sequence"/>
</dbReference>
<dbReference type="InterPro" id="IPR003710">
    <property type="entry name" value="ApbA"/>
</dbReference>
<name>A0A1W1XCA6_9BACT</name>
<dbReference type="UniPathway" id="UPA00028">
    <property type="reaction ID" value="UER00004"/>
</dbReference>
<comment type="pathway">
    <text evidence="1 9">Cofactor biosynthesis; (R)-pantothenate biosynthesis; (R)-pantoate from 3-methyl-2-oxobutanoate: step 2/2.</text>
</comment>
<dbReference type="PROSITE" id="PS51257">
    <property type="entry name" value="PROKAR_LIPOPROTEIN"/>
    <property type="match status" value="1"/>
</dbReference>
<comment type="function">
    <text evidence="9">Catalyzes the NADPH-dependent reduction of ketopantoate into pantoic acid.</text>
</comment>
<accession>A0A1W1XCA6</accession>
<dbReference type="PANTHER" id="PTHR43765:SF2">
    <property type="entry name" value="2-DEHYDROPANTOATE 2-REDUCTASE"/>
    <property type="match status" value="1"/>
</dbReference>
<dbReference type="GO" id="GO:0015940">
    <property type="term" value="P:pantothenate biosynthetic process"/>
    <property type="evidence" value="ECO:0007669"/>
    <property type="project" value="UniProtKB-UniPathway"/>
</dbReference>
<keyword evidence="13" id="KW-1185">Reference proteome</keyword>
<dbReference type="STRING" id="1121390.SAMN02746041_01191"/>
<comment type="catalytic activity">
    <reaction evidence="8 9">
        <text>(R)-pantoate + NADP(+) = 2-dehydropantoate + NADPH + H(+)</text>
        <dbReference type="Rhea" id="RHEA:16233"/>
        <dbReference type="ChEBI" id="CHEBI:11561"/>
        <dbReference type="ChEBI" id="CHEBI:15378"/>
        <dbReference type="ChEBI" id="CHEBI:15980"/>
        <dbReference type="ChEBI" id="CHEBI:57783"/>
        <dbReference type="ChEBI" id="CHEBI:58349"/>
        <dbReference type="EC" id="1.1.1.169"/>
    </reaction>
</comment>
<keyword evidence="6 9" id="KW-0560">Oxidoreductase</keyword>
<dbReference type="GO" id="GO:0008677">
    <property type="term" value="F:2-dehydropantoate 2-reductase activity"/>
    <property type="evidence" value="ECO:0007669"/>
    <property type="project" value="UniProtKB-EC"/>
</dbReference>
<feature type="domain" description="Ketopantoate reductase N-terminal" evidence="10">
    <location>
        <begin position="7"/>
        <end position="158"/>
    </location>
</feature>
<evidence type="ECO:0000256" key="9">
    <source>
        <dbReference type="RuleBase" id="RU362068"/>
    </source>
</evidence>
<evidence type="ECO:0000256" key="6">
    <source>
        <dbReference type="ARBA" id="ARBA00023002"/>
    </source>
</evidence>
<dbReference type="InterPro" id="IPR013328">
    <property type="entry name" value="6PGD_dom2"/>
</dbReference>